<evidence type="ECO:0000259" key="1">
    <source>
        <dbReference type="PROSITE" id="PS51194"/>
    </source>
</evidence>
<dbReference type="RefSeq" id="WP_100815138.1">
    <property type="nucleotide sequence ID" value="NZ_CP017803.1"/>
</dbReference>
<accession>A0A2H4U4H1</accession>
<proteinExistence type="predicted"/>
<dbReference type="Proteomes" id="UP000232133">
    <property type="component" value="Chromosome"/>
</dbReference>
<dbReference type="Gene3D" id="3.40.50.300">
    <property type="entry name" value="P-loop containing nucleotide triphosphate hydrolases"/>
    <property type="match status" value="1"/>
</dbReference>
<dbReference type="CDD" id="cd18785">
    <property type="entry name" value="SF2_C"/>
    <property type="match status" value="1"/>
</dbReference>
<gene>
    <name evidence="2" type="ORF">BK798_00585</name>
</gene>
<sequence>MSELIYEKFGKILSNDVVQKLVGVHDDFKIIRHHSLPSKNILIGALLPKPVESDSSIESSKDLNSISVKCLLDEISSPLNIDISFSVFYRIFPTFEQQLEGIKEQKDKKSYSMERIWKRKDFSIYNLLVDPLNLNNIELDLSDLINEIKEDLNVVKVERKIPSHFMDSKEKFEEFLEEQRKSPFEFKYVWNMHIKSKVRTFSQDDKDYLLLELFLVNNTRNLSKNDKILNLYDRTVFNPIIKINLNKNELVPFKYQYTYDNQLKEYFGELRCLNCQGEFDKENNSIKTTNYVTFDQEKISPKSDVDYADISFKTLSSERGFLELDKIYIKMNEFYENASNFSSDDEIYISELNEFKEMKERFNENIHLLRNNSNAAKAFYLMNETFSNNSKYPTWRLFQIVFIVLQIRDIVETNYQREICELLHVMTGGGKSEAYFGVVIFTAFWDRLNGKEFGISALTKFPLRMLSIQQLQRIANIFIHAEEVRIANNIGGDSFSIAYYVGSQDNEFPSHNFKIINKILTKKEKNERVKGKIIEKCPLCGGDVFLDIDESQKLVIHKCDSCNKIFRLYYSDDEIYRALPTFIVSTVDKLAAISYNRRFKNLLGGKLDLCRRGHGFIPHNDKCDVKFASKLSCKETGSECNVDFDIGPTLIIQDEMHLIREGFGTIDSHFESLIETMKSEFSNGVNFKNIVMTATVTGAKTQIKHLYHKETRIFPPALESSDGNNFFFETLKEGNNTINQRQIIGLKQNAYSTMLLLVILRYVSEFIKKVEENLIKFAEDNDFSVDELSKVIPYYKNLLTYHNRKQDVHKMSYNILDLVNSYPSTYNLVPNNLTGDDNLDHIRETINNVTHFQDKEENNDKLSLVSATSIVSHGVDIDAWNIMAFEGMPRNTSEYIQALSRVGRKHFGIVFVLYDYMKIRDVSFYQNFTEYHKILDDKVETVPLARWTKLGFKQTFTSLFCASVLNYMSDLLEKPIYTVEEFNRVFADDENRRLLINFIKRAYISNSDMLGADYFDETIEGEAIERIEYLANYSGSFMNYFPNALKDCSHNKYYKTQFGMRGIQDSIAFCPVNKDLKFRKNIGGK</sequence>
<dbReference type="EMBL" id="CP017803">
    <property type="protein sequence ID" value="ATZ59012.1"/>
    <property type="molecule type" value="Genomic_DNA"/>
</dbReference>
<dbReference type="PROSITE" id="PS51194">
    <property type="entry name" value="HELICASE_CTER"/>
    <property type="match status" value="1"/>
</dbReference>
<name>A0A2H4U4H1_METSM</name>
<dbReference type="InterPro" id="IPR027417">
    <property type="entry name" value="P-loop_NTPase"/>
</dbReference>
<dbReference type="SUPFAM" id="SSF52540">
    <property type="entry name" value="P-loop containing nucleoside triphosphate hydrolases"/>
    <property type="match status" value="1"/>
</dbReference>
<evidence type="ECO:0000313" key="2">
    <source>
        <dbReference type="EMBL" id="ATZ59012.1"/>
    </source>
</evidence>
<evidence type="ECO:0000313" key="3">
    <source>
        <dbReference type="Proteomes" id="UP000232133"/>
    </source>
</evidence>
<protein>
    <recommendedName>
        <fullName evidence="1">Helicase C-terminal domain-containing protein</fullName>
    </recommendedName>
</protein>
<dbReference type="GeneID" id="35117830"/>
<dbReference type="Pfam" id="PF00271">
    <property type="entry name" value="Helicase_C"/>
    <property type="match status" value="1"/>
</dbReference>
<organism evidence="2 3">
    <name type="scientific">Methanobrevibacter smithii</name>
    <dbReference type="NCBI Taxonomy" id="2173"/>
    <lineage>
        <taxon>Archaea</taxon>
        <taxon>Methanobacteriati</taxon>
        <taxon>Methanobacteriota</taxon>
        <taxon>Methanomada group</taxon>
        <taxon>Methanobacteria</taxon>
        <taxon>Methanobacteriales</taxon>
        <taxon>Methanobacteriaceae</taxon>
        <taxon>Methanobrevibacter</taxon>
    </lineage>
</organism>
<dbReference type="AlphaFoldDB" id="A0A2H4U4H1"/>
<feature type="domain" description="Helicase C-terminal" evidence="1">
    <location>
        <begin position="762"/>
        <end position="950"/>
    </location>
</feature>
<dbReference type="InterPro" id="IPR001650">
    <property type="entry name" value="Helicase_C-like"/>
</dbReference>
<reference evidence="3" key="1">
    <citation type="submission" date="2016-10" db="EMBL/GenBank/DDBJ databases">
        <authorList>
            <person name="Kim B.-C."/>
            <person name="Jeong H."/>
        </authorList>
    </citation>
    <scope>NUCLEOTIDE SEQUENCE [LARGE SCALE GENOMIC DNA]</scope>
    <source>
        <strain evidence="3">KB11</strain>
    </source>
</reference>